<dbReference type="Pfam" id="PF17892">
    <property type="entry name" value="Cadherin_5"/>
    <property type="match status" value="2"/>
</dbReference>
<dbReference type="InterPro" id="IPR040853">
    <property type="entry name" value="RapA2_cadherin-like"/>
</dbReference>
<dbReference type="Gene3D" id="2.60.40.3440">
    <property type="match status" value="2"/>
</dbReference>
<dbReference type="NCBIfam" id="NF012211">
    <property type="entry name" value="tand_rpt_95"/>
    <property type="match status" value="5"/>
</dbReference>
<dbReference type="InterPro" id="IPR041690">
    <property type="entry name" value="Cadherin_5"/>
</dbReference>
<evidence type="ECO:0000259" key="3">
    <source>
        <dbReference type="Pfam" id="PF17892"/>
    </source>
</evidence>
<feature type="domain" description="Cadherin-like" evidence="3">
    <location>
        <begin position="787"/>
        <end position="875"/>
    </location>
</feature>
<dbReference type="RefSeq" id="WP_188149108.1">
    <property type="nucleotide sequence ID" value="NZ_JAATTO010000014.1"/>
</dbReference>
<name>A0ABR7U424_9BRAD</name>
<dbReference type="Pfam" id="PF17803">
    <property type="entry name" value="Cadherin_4"/>
    <property type="match status" value="1"/>
</dbReference>
<reference evidence="4 5" key="1">
    <citation type="journal article" date="2020" name="Arch. Microbiol.">
        <title>Bradyrhizobium campsiandrae sp. nov., a nitrogen-fixing bacterial strain isolated from a native leguminous tree from the Amazon adapted to flooded conditions.</title>
        <authorList>
            <person name="Cabral Michel D."/>
            <person name="Martins da Costa E."/>
            <person name="Azarias Guimaraes A."/>
            <person name="Soares de Carvalho T."/>
            <person name="Santos de Castro Caputo P."/>
            <person name="Willems A."/>
            <person name="de Souza Moreira F.M."/>
        </authorList>
    </citation>
    <scope>NUCLEOTIDE SEQUENCE [LARGE SCALE GENOMIC DNA]</scope>
    <source>
        <strain evidence="5">INPA 384B</strain>
    </source>
</reference>
<comment type="caution">
    <text evidence="4">The sequence shown here is derived from an EMBL/GenBank/DDBJ whole genome shotgun (WGS) entry which is preliminary data.</text>
</comment>
<keyword evidence="5" id="KW-1185">Reference proteome</keyword>
<evidence type="ECO:0000259" key="2">
    <source>
        <dbReference type="Pfam" id="PF17803"/>
    </source>
</evidence>
<evidence type="ECO:0000313" key="4">
    <source>
        <dbReference type="EMBL" id="MBC9978818.1"/>
    </source>
</evidence>
<dbReference type="Pfam" id="PF17963">
    <property type="entry name" value="Big_9"/>
    <property type="match status" value="6"/>
</dbReference>
<evidence type="ECO:0000256" key="1">
    <source>
        <dbReference type="SAM" id="MobiDB-lite"/>
    </source>
</evidence>
<sequence>LKSVLITSLPTLGTLSLNGTAVTASQAISAADIAAGKLVYTPGVGSGAAYASFGFEVVDTGGTANGGHDTSAAATVTVSVGAVNHAPVTSDVTVSTNEGAAYIFKTTDFAFSDPNDTPANALKSVLITSLPTLGTLSLNGTAVTASQAIAAADIAAGKLVYTPGVGSGAAYASFGFEVVDTGGTANGGHDTSTAAKVTIAVTASTPAPLAKDDTFTIASSMTIDATRLLSNDTTGDPTLLVLTNTLNPSHGTVSYDSAKHILSFVAEAGFAGTAGFDYQVQYASGSASAQAHVTINVVPPSVVTLVAGTVRLPSQPVGQAITVSFDDLLANVFQSTNVTLTIASADQPKNGTVALDPLARTVTFTPNAGFTGDGSFRFGASDGNHYSFGTAIVRFGTVATAHAPVANGDTYNYQLGDKIVLPVSSLLANDTDADHIIPTITGVSGAVGGSVAFDSSHGLIQFTPSGAGVAGFDYAITDGVHAASAHVTLNIKAPPQAPVGVIDSFATKENQSIEIPFASLLANDVDFGNAPLSFVNVTGASGGTYAIDLQKNVVLFTPNPNFVGRAYFNYSMTDGTLTGSSTAFVVVSPVASAPIAVNDSFVGFKNQPLVISASTLLLNDSDPNKGTLSLASVANPVGGIVALSTNGKTVTFTPTTGFTGNASFDYTVSNGQLSSAAHVNVLIEEKSAASQLVDDAIAGAENTSITLTASRLFANDIVAKNQKLTLTGVSDILNGSAVFDAVKQTITFTPTPDFNDTNGLASLTYSASDGLTTMTARVTIDLAPRHSAPVVSQVSFDTLAGQPVQISFATLLATASSPDGLALHIANVLNPHGGTISVDFDHQVVVFTPSTTAGVDSFSYLVSDGVSTTSGTATVNAYPKAVADTVTTSKNQTISIPVAALTANDGGSLTLPIGAVSAVGSPVNGSVVFDQVNGIIQFTPNPGFTGKASFTYTIGSGNLASTAVVTVNVTAAVVPSAVVGVPEVITKPAAQIVTISAAELLGNAWQPDGRPLSLQGVLQVSGGTMSYNAATGMVTIDFGTAKPKSLTILFAIGDGRTAALVRSTIKLSALDAKAVPRTVIEHGEEVQQPIVLAAAEADQMGSAAGTGVAVTRAAADGASLPNANAARTSAIRIASTQAASADQIAIMMGDQPRRSDVLQALFAGGILLPAMVKRSKPRDAGGRENARTATGVLCIFDSESDRLVPESTEDPEQSDLPSLPRIAAAGDDDDWIYLRSGR</sequence>
<gene>
    <name evidence="4" type="ORF">HA482_11415</name>
</gene>
<feature type="domain" description="Cadherin-like" evidence="3">
    <location>
        <begin position="696"/>
        <end position="781"/>
    </location>
</feature>
<feature type="region of interest" description="Disordered" evidence="1">
    <location>
        <begin position="1200"/>
        <end position="1223"/>
    </location>
</feature>
<accession>A0ABR7U424</accession>
<protein>
    <submittedName>
        <fullName evidence="4">Tandem-95 repeat protein</fullName>
    </submittedName>
</protein>
<dbReference type="Gene3D" id="2.60.40.2810">
    <property type="match status" value="2"/>
</dbReference>
<proteinExistence type="predicted"/>
<dbReference type="EMBL" id="JAATTO010000014">
    <property type="protein sequence ID" value="MBC9978818.1"/>
    <property type="molecule type" value="Genomic_DNA"/>
</dbReference>
<feature type="non-terminal residue" evidence="4">
    <location>
        <position position="1"/>
    </location>
</feature>
<feature type="domain" description="RapA2 cadherin-like" evidence="2">
    <location>
        <begin position="74"/>
        <end position="141"/>
    </location>
</feature>
<organism evidence="4 5">
    <name type="scientific">Bradyrhizobium campsiandrae</name>
    <dbReference type="NCBI Taxonomy" id="1729892"/>
    <lineage>
        <taxon>Bacteria</taxon>
        <taxon>Pseudomonadati</taxon>
        <taxon>Pseudomonadota</taxon>
        <taxon>Alphaproteobacteria</taxon>
        <taxon>Hyphomicrobiales</taxon>
        <taxon>Nitrobacteraceae</taxon>
        <taxon>Bradyrhizobium</taxon>
    </lineage>
</organism>
<dbReference type="Proteomes" id="UP000639516">
    <property type="component" value="Unassembled WGS sequence"/>
</dbReference>
<evidence type="ECO:0000313" key="5">
    <source>
        <dbReference type="Proteomes" id="UP000639516"/>
    </source>
</evidence>